<dbReference type="SUPFAM" id="SSF81383">
    <property type="entry name" value="F-box domain"/>
    <property type="match status" value="1"/>
</dbReference>
<evidence type="ECO:0000313" key="3">
    <source>
        <dbReference type="Proteomes" id="UP001293593"/>
    </source>
</evidence>
<evidence type="ECO:0000259" key="1">
    <source>
        <dbReference type="PROSITE" id="PS50181"/>
    </source>
</evidence>
<dbReference type="PANTHER" id="PTHR31672">
    <property type="entry name" value="BNACNNG10540D PROTEIN"/>
    <property type="match status" value="1"/>
</dbReference>
<dbReference type="Pfam" id="PF00646">
    <property type="entry name" value="F-box"/>
    <property type="match status" value="1"/>
</dbReference>
<evidence type="ECO:0000313" key="2">
    <source>
        <dbReference type="EMBL" id="KAK4276163.1"/>
    </source>
</evidence>
<dbReference type="PANTHER" id="PTHR31672:SF13">
    <property type="entry name" value="F-BOX PROTEIN CPR30-LIKE"/>
    <property type="match status" value="1"/>
</dbReference>
<feature type="domain" description="F-box" evidence="1">
    <location>
        <begin position="1"/>
        <end position="50"/>
    </location>
</feature>
<sequence>MSGPFPSDILVEILLRLCPKSLVKCSCVCKSWRALITHRRFISDHLSRSLQLDHRNNGSLFLHLYRREREDAVNCYSEFYSVYLGNQQVDDLSISKFPLSHLFLEKYSRVIGACNGLVCLGDYRAIRGANHIIWNPSIRKYVVLPKPRVILSNYREMRHHRVFFGFGFDSRNDDFKVVRLLSSKRQDTPEVEVYSLSTNSWRSINTRVPPFLVATNVWKTSHMFVNGVIHWVVNSRINGGIRNFILTFDLVEETFGELMLPKLLEESPFMVSILTGSDSLAVVLRKDSAEFDGTVFSIWLMKEYGVVESWAETYRFDSSRFGGISRVLALSSSGEVVLQSWSDAVVLLDPKRESVKHLGLDGFFNAFVGRHFESLYLVNTENGVLSY</sequence>
<dbReference type="InterPro" id="IPR006527">
    <property type="entry name" value="F-box-assoc_dom_typ1"/>
</dbReference>
<dbReference type="InterPro" id="IPR050796">
    <property type="entry name" value="SCF_F-box_component"/>
</dbReference>
<gene>
    <name evidence="2" type="ORF">QN277_019140</name>
</gene>
<organism evidence="2 3">
    <name type="scientific">Acacia crassicarpa</name>
    <name type="common">northern wattle</name>
    <dbReference type="NCBI Taxonomy" id="499986"/>
    <lineage>
        <taxon>Eukaryota</taxon>
        <taxon>Viridiplantae</taxon>
        <taxon>Streptophyta</taxon>
        <taxon>Embryophyta</taxon>
        <taxon>Tracheophyta</taxon>
        <taxon>Spermatophyta</taxon>
        <taxon>Magnoliopsida</taxon>
        <taxon>eudicotyledons</taxon>
        <taxon>Gunneridae</taxon>
        <taxon>Pentapetalae</taxon>
        <taxon>rosids</taxon>
        <taxon>fabids</taxon>
        <taxon>Fabales</taxon>
        <taxon>Fabaceae</taxon>
        <taxon>Caesalpinioideae</taxon>
        <taxon>mimosoid clade</taxon>
        <taxon>Acacieae</taxon>
        <taxon>Acacia</taxon>
    </lineage>
</organism>
<dbReference type="PROSITE" id="PS50181">
    <property type="entry name" value="FBOX"/>
    <property type="match status" value="1"/>
</dbReference>
<dbReference type="SMART" id="SM00256">
    <property type="entry name" value="FBOX"/>
    <property type="match status" value="1"/>
</dbReference>
<protein>
    <recommendedName>
        <fullName evidence="1">F-box domain-containing protein</fullName>
    </recommendedName>
</protein>
<reference evidence="2" key="1">
    <citation type="submission" date="2023-10" db="EMBL/GenBank/DDBJ databases">
        <title>Chromosome-level genome of the transformable northern wattle, Acacia crassicarpa.</title>
        <authorList>
            <person name="Massaro I."/>
            <person name="Sinha N.R."/>
            <person name="Poethig S."/>
            <person name="Leichty A.R."/>
        </authorList>
    </citation>
    <scope>NUCLEOTIDE SEQUENCE</scope>
    <source>
        <strain evidence="2">Acra3RX</strain>
        <tissue evidence="2">Leaf</tissue>
    </source>
</reference>
<comment type="caution">
    <text evidence="2">The sequence shown here is derived from an EMBL/GenBank/DDBJ whole genome shotgun (WGS) entry which is preliminary data.</text>
</comment>
<dbReference type="EMBL" id="JAWXYG010000004">
    <property type="protein sequence ID" value="KAK4276163.1"/>
    <property type="molecule type" value="Genomic_DNA"/>
</dbReference>
<dbReference type="AlphaFoldDB" id="A0AAE1JY08"/>
<keyword evidence="3" id="KW-1185">Reference proteome</keyword>
<proteinExistence type="predicted"/>
<dbReference type="NCBIfam" id="TIGR01640">
    <property type="entry name" value="F_box_assoc_1"/>
    <property type="match status" value="1"/>
</dbReference>
<dbReference type="InterPro" id="IPR036047">
    <property type="entry name" value="F-box-like_dom_sf"/>
</dbReference>
<dbReference type="InterPro" id="IPR017451">
    <property type="entry name" value="F-box-assoc_interact_dom"/>
</dbReference>
<dbReference type="InterPro" id="IPR001810">
    <property type="entry name" value="F-box_dom"/>
</dbReference>
<dbReference type="CDD" id="cd22157">
    <property type="entry name" value="F-box_AtFBW1-like"/>
    <property type="match status" value="1"/>
</dbReference>
<name>A0AAE1JY08_9FABA</name>
<accession>A0AAE1JY08</accession>
<dbReference type="Pfam" id="PF07734">
    <property type="entry name" value="FBA_1"/>
    <property type="match status" value="1"/>
</dbReference>
<dbReference type="Gene3D" id="1.20.1280.50">
    <property type="match status" value="1"/>
</dbReference>
<dbReference type="Proteomes" id="UP001293593">
    <property type="component" value="Unassembled WGS sequence"/>
</dbReference>